<accession>A0ABY4EBG2</accession>
<protein>
    <submittedName>
        <fullName evidence="2">Uncharacterized protein</fullName>
    </submittedName>
</protein>
<name>A0ABY4EBG2_VITST</name>
<evidence type="ECO:0000313" key="2">
    <source>
        <dbReference type="EMBL" id="UOO92792.1"/>
    </source>
</evidence>
<gene>
    <name evidence="2" type="ORF">LVJ81_01730</name>
</gene>
<dbReference type="RefSeq" id="WP_019957124.1">
    <property type="nucleotide sequence ID" value="NZ_CP091512.1"/>
</dbReference>
<proteinExistence type="predicted"/>
<reference evidence="2" key="1">
    <citation type="submission" date="2021-12" db="EMBL/GenBank/DDBJ databases">
        <authorList>
            <person name="Veyrier F.J."/>
        </authorList>
    </citation>
    <scope>NUCLEOTIDE SEQUENCE</scope>
    <source>
        <strain evidence="2">SAG 1488-6</strain>
    </source>
</reference>
<reference evidence="2" key="2">
    <citation type="journal article" date="2022" name="Res Sq">
        <title>Evolution of multicellular longitudinally dividing oral cavity symbionts (Neisseriaceae).</title>
        <authorList>
            <person name="Nyongesa S."/>
            <person name="Weber P."/>
            <person name="Bernet E."/>
            <person name="Pullido F."/>
            <person name="Nieckarz M."/>
            <person name="Delaby M."/>
            <person name="Nieves C."/>
            <person name="Viehboeck T."/>
            <person name="Krause N."/>
            <person name="Rivera-Millot A."/>
            <person name="Nakamura A."/>
            <person name="Vischer N."/>
            <person name="VanNieuwenhze M."/>
            <person name="Brun Y."/>
            <person name="Cava F."/>
            <person name="Bulgheresi S."/>
            <person name="Veyrier F."/>
        </authorList>
    </citation>
    <scope>NUCLEOTIDE SEQUENCE</scope>
    <source>
        <strain evidence="2">SAG 1488-6</strain>
    </source>
</reference>
<feature type="chain" id="PRO_5045306557" evidence="1">
    <location>
        <begin position="19"/>
        <end position="113"/>
    </location>
</feature>
<dbReference type="Proteomes" id="UP000832034">
    <property type="component" value="Chromosome"/>
</dbReference>
<keyword evidence="3" id="KW-1185">Reference proteome</keyword>
<feature type="signal peptide" evidence="1">
    <location>
        <begin position="1"/>
        <end position="18"/>
    </location>
</feature>
<evidence type="ECO:0000256" key="1">
    <source>
        <dbReference type="SAM" id="SignalP"/>
    </source>
</evidence>
<dbReference type="EMBL" id="CP091512">
    <property type="protein sequence ID" value="UOO92792.1"/>
    <property type="molecule type" value="Genomic_DNA"/>
</dbReference>
<organism evidence="2 3">
    <name type="scientific">Vitreoscilla stercoraria</name>
    <dbReference type="NCBI Taxonomy" id="61"/>
    <lineage>
        <taxon>Bacteria</taxon>
        <taxon>Pseudomonadati</taxon>
        <taxon>Pseudomonadota</taxon>
        <taxon>Betaproteobacteria</taxon>
        <taxon>Neisseriales</taxon>
        <taxon>Neisseriaceae</taxon>
        <taxon>Vitreoscilla</taxon>
    </lineage>
</organism>
<keyword evidence="1" id="KW-0732">Signal</keyword>
<sequence length="113" mass="12878">MKLSLVCAIIGLSLPVSAWALSQQDVDFANRQCAQRQDPQKCQTARDLSKAYNEQQRNRLEYDAAVRAGQPMQGSVRIETNVYGGDNRGAYHWNSRHKKYCHHNSDGSVFRCY</sequence>
<evidence type="ECO:0000313" key="3">
    <source>
        <dbReference type="Proteomes" id="UP000832034"/>
    </source>
</evidence>